<organism evidence="2 3">
    <name type="scientific">Malus baccata</name>
    <name type="common">Siberian crab apple</name>
    <name type="synonym">Pyrus baccata</name>
    <dbReference type="NCBI Taxonomy" id="106549"/>
    <lineage>
        <taxon>Eukaryota</taxon>
        <taxon>Viridiplantae</taxon>
        <taxon>Streptophyta</taxon>
        <taxon>Embryophyta</taxon>
        <taxon>Tracheophyta</taxon>
        <taxon>Spermatophyta</taxon>
        <taxon>Magnoliopsida</taxon>
        <taxon>eudicotyledons</taxon>
        <taxon>Gunneridae</taxon>
        <taxon>Pentapetalae</taxon>
        <taxon>rosids</taxon>
        <taxon>fabids</taxon>
        <taxon>Rosales</taxon>
        <taxon>Rosaceae</taxon>
        <taxon>Amygdaloideae</taxon>
        <taxon>Maleae</taxon>
        <taxon>Malus</taxon>
    </lineage>
</organism>
<dbReference type="AlphaFoldDB" id="A0A540MJP4"/>
<evidence type="ECO:0000313" key="3">
    <source>
        <dbReference type="Proteomes" id="UP000315295"/>
    </source>
</evidence>
<dbReference type="Proteomes" id="UP000315295">
    <property type="component" value="Unassembled WGS sequence"/>
</dbReference>
<protein>
    <submittedName>
        <fullName evidence="2">Uncharacterized protein</fullName>
    </submittedName>
</protein>
<reference evidence="2 3" key="1">
    <citation type="journal article" date="2019" name="G3 (Bethesda)">
        <title>Sequencing of a Wild Apple (Malus baccata) Genome Unravels the Differences Between Cultivated and Wild Apple Species Regarding Disease Resistance and Cold Tolerance.</title>
        <authorList>
            <person name="Chen X."/>
        </authorList>
    </citation>
    <scope>NUCLEOTIDE SEQUENCE [LARGE SCALE GENOMIC DNA]</scope>
    <source>
        <strain evidence="3">cv. Shandingzi</strain>
        <tissue evidence="2">Leaves</tissue>
    </source>
</reference>
<feature type="region of interest" description="Disordered" evidence="1">
    <location>
        <begin position="1"/>
        <end position="21"/>
    </location>
</feature>
<gene>
    <name evidence="2" type="ORF">C1H46_015365</name>
</gene>
<comment type="caution">
    <text evidence="2">The sequence shown here is derived from an EMBL/GenBank/DDBJ whole genome shotgun (WGS) entry which is preliminary data.</text>
</comment>
<accession>A0A540MJP4</accession>
<name>A0A540MJP4_MALBA</name>
<evidence type="ECO:0000313" key="2">
    <source>
        <dbReference type="EMBL" id="TQD98998.1"/>
    </source>
</evidence>
<dbReference type="EMBL" id="VIEB01000244">
    <property type="protein sequence ID" value="TQD98998.1"/>
    <property type="molecule type" value="Genomic_DNA"/>
</dbReference>
<sequence length="119" mass="13542">MHCEFSLGRGAGYAEQKQTTENPPPCYGLSMLSLDCYTKSGSAAAETGVGDVLYGRNDVGDFMYREDDLEKHTRRKFMQGEDDLEKYMRSAVIYRAKRKRRASLAGCLEFLKTIFCLKF</sequence>
<evidence type="ECO:0000256" key="1">
    <source>
        <dbReference type="SAM" id="MobiDB-lite"/>
    </source>
</evidence>
<proteinExistence type="predicted"/>
<keyword evidence="3" id="KW-1185">Reference proteome</keyword>